<evidence type="ECO:0000313" key="4">
    <source>
        <dbReference type="EMBL" id="KAJ8613032.1"/>
    </source>
</evidence>
<dbReference type="EMBL" id="JAQMWT010000037">
    <property type="protein sequence ID" value="KAJ8613032.1"/>
    <property type="molecule type" value="Genomic_DNA"/>
</dbReference>
<dbReference type="Pfam" id="PF13450">
    <property type="entry name" value="NAD_binding_8"/>
    <property type="match status" value="1"/>
</dbReference>
<dbReference type="GO" id="GO:0008168">
    <property type="term" value="F:methyltransferase activity"/>
    <property type="evidence" value="ECO:0007669"/>
    <property type="project" value="InterPro"/>
</dbReference>
<evidence type="ECO:0000313" key="5">
    <source>
        <dbReference type="Proteomes" id="UP001230188"/>
    </source>
</evidence>
<dbReference type="InterPro" id="IPR007848">
    <property type="entry name" value="Small_mtfrase_dom"/>
</dbReference>
<dbReference type="Pfam" id="PF07103">
    <property type="entry name" value="DUF1365"/>
    <property type="match status" value="1"/>
</dbReference>
<feature type="transmembrane region" description="Helical" evidence="2">
    <location>
        <begin position="1045"/>
        <end position="1065"/>
    </location>
</feature>
<evidence type="ECO:0000256" key="1">
    <source>
        <dbReference type="SAM" id="MobiDB-lite"/>
    </source>
</evidence>
<dbReference type="PANTHER" id="PTHR43667">
    <property type="entry name" value="CYCLOPROPANE-FATTY-ACYL-PHOSPHOLIPID SYNTHASE"/>
    <property type="match status" value="1"/>
</dbReference>
<feature type="transmembrane region" description="Helical" evidence="2">
    <location>
        <begin position="1207"/>
        <end position="1231"/>
    </location>
</feature>
<name>A0AAD7XRD9_9STRA</name>
<accession>A0AAD7XRD9</accession>
<dbReference type="SUPFAM" id="SSF53335">
    <property type="entry name" value="S-adenosyl-L-methionine-dependent methyltransferases"/>
    <property type="match status" value="2"/>
</dbReference>
<keyword evidence="2" id="KW-0812">Transmembrane</keyword>
<dbReference type="Pfam" id="PF02353">
    <property type="entry name" value="CMAS"/>
    <property type="match status" value="1"/>
</dbReference>
<dbReference type="SUPFAM" id="SSF51905">
    <property type="entry name" value="FAD/NAD(P)-binding domain"/>
    <property type="match status" value="1"/>
</dbReference>
<dbReference type="InterPro" id="IPR050723">
    <property type="entry name" value="CFA/CMAS"/>
</dbReference>
<feature type="transmembrane region" description="Helical" evidence="2">
    <location>
        <begin position="1111"/>
        <end position="1130"/>
    </location>
</feature>
<dbReference type="InterPro" id="IPR010775">
    <property type="entry name" value="DUF1365"/>
</dbReference>
<sequence length="1636" mass="181595">MEGWVPSVEHAGLEAWEKVYEPAEDTFLLLDTLYLDRARLREAALIVEVGPGSGVVATYASKLAPHAWVLAVDVNPAACEVTRATAVENRGRVEVVRGDLISSVAKCDALVFNPPYVTTPPEEVGGTGVEASWAGGVHGRQVIDRFLSMLPGPRLVYLLLSEENKPEEVEGQLAALGYEVHHDDDKKRRRMNACGSRGSGSPETTMMMPLVARTTKLSRLVVVGGGISGLAAVDAALRCSKAPDEVVLVNDGARVGGHAVTATLPGSGEKVDLGFMVLNDWTYPNLLELYEAYGVETIETDMSFAVDTGEKSWSFQATVAWVLRYAWRSETRQFARDYGAFRVAALELLKDDGLDDTTLATFWAHLPERFVKGWLAPFVRAVWSVAQVSDVGEFPAAPTIRFMNNHGFLDDFGNMLRWRTPRHRSEELCEAIVRRWTSAGKLRVLTAAKARACSMHSVTLEDGTLVTADYVVLTTQAPTQRELLRNGGVSFRANLLNEVRVSRWTASLHRDPRCMPRVEADWSSWNVLPDGRLTYWLSRLQHLTDRAVFLTLDSEEEEEGGPAPLRDVILRTRFEHPVLTPATTIAAKRLKLVSRGTSLQHAGAWMAHGFHEDGVLSARRAVRDVLGDPSIRAARPDARTPLPPTPVTAELSHVDSDNVAFRSRFAMVRFEASHAPRGVVPADHPGLCRGSPSTREPIRNADVRDTFLRETGVYPVGRVDVVAAPRAFSWLAAFNPLTWCLVYDELDGAKVIGHLVEVHNTPYGEAVVYGWLGTAHRAPKKMHVSPAHAPPNNEGEDEDDNNKFFYEFQVGEASSKTLTVRLVQEQRKRRRVVIFATTMKLAADERWWLLHKLGSPIAFAEVYARMFYRVVATRRRPFFSYTPSAATAAAGGGVTARVCRATLFATLAVCAARPSVHQLRLVALWALATLATVSREWRIDILLISQGLFGAALKASPKPRTALVQLGAHLALGASPLSRSTRIAADAMLLLTPYLVNTRLLAGWTLFWLAARLAVVARSEHVAAVAAPRRVGYRHDRDLDAHKRAMTVLGLVHAIAMTLFAVFHASKIFHKTARVPFDDQSVAIANDAFRGYVAHDVVFGAVVLGPAERPFLQYTPLIFAHHVIFWLASFVNARFKIYSHDFVYLVSGEFSTVFLYLHSLYPANVPVFLAFVLTFGLSRVLLLSFGFAFATYWRFPAYLRASNSGSVPAFAVWLTPFTILLAIATNAYWFASLWRKCWDRVLPRYACRLVEDFLGRRGLARRVDVKYPRRATSLVLARGDVGLGEGYVEEAWTTRTTDDLARVLRATARAYGDLTDATSLVGRLCTRAVEATFSFDTVEGRKASISAHYDRDEDLFKHMLGNTMVYTSALWRKTTTTTTSTKPEPEGTEDWWSRGDEDGDLDRAQHRKVLRVIELGAGAPGKRLLDLGCGYGELVREAALRGLRAVGLTNSTLMQAGAMDRLQGLDATVVLGDMLVPPTDLGRFDIVTCVEAIEALHFDQYRSFAHSVADHLKPRGRAVFQIIHGYASRNPSIRQKAHRPPSTFVQTYIFPDQQLPYLEHVYDEFRSAGLRCVYSEATGLDYARTLRAWRHNLDAMPVSAASARTRRVFEFYLAWCEAGFDAGLIDVTRCVFERHD</sequence>
<dbReference type="InterPro" id="IPR036188">
    <property type="entry name" value="FAD/NAD-bd_sf"/>
</dbReference>
<feature type="domain" description="Methyltransferase small" evidence="3">
    <location>
        <begin position="28"/>
        <end position="117"/>
    </location>
</feature>
<evidence type="ECO:0000256" key="2">
    <source>
        <dbReference type="SAM" id="Phobius"/>
    </source>
</evidence>
<dbReference type="CDD" id="cd02440">
    <property type="entry name" value="AdoMet_MTases"/>
    <property type="match status" value="1"/>
</dbReference>
<reference evidence="4" key="1">
    <citation type="submission" date="2023-01" db="EMBL/GenBank/DDBJ databases">
        <title>Metagenome sequencing of chrysophaentin producing Chrysophaeum taylorii.</title>
        <authorList>
            <person name="Davison J."/>
            <person name="Bewley C."/>
        </authorList>
    </citation>
    <scope>NUCLEOTIDE SEQUENCE</scope>
    <source>
        <strain evidence="4">NIES-1699</strain>
    </source>
</reference>
<gene>
    <name evidence="4" type="ORF">CTAYLR_004060</name>
</gene>
<dbReference type="PANTHER" id="PTHR43667:SF2">
    <property type="entry name" value="FATTY ACID C-METHYL TRANSFERASE"/>
    <property type="match status" value="1"/>
</dbReference>
<dbReference type="Proteomes" id="UP001230188">
    <property type="component" value="Unassembled WGS sequence"/>
</dbReference>
<feature type="region of interest" description="Disordered" evidence="1">
    <location>
        <begin position="1375"/>
        <end position="1396"/>
    </location>
</feature>
<evidence type="ECO:0000259" key="3">
    <source>
        <dbReference type="Pfam" id="PF05175"/>
    </source>
</evidence>
<protein>
    <recommendedName>
        <fullName evidence="3">Methyltransferase small domain-containing protein</fullName>
    </recommendedName>
</protein>
<comment type="caution">
    <text evidence="4">The sequence shown here is derived from an EMBL/GenBank/DDBJ whole genome shotgun (WGS) entry which is preliminary data.</text>
</comment>
<dbReference type="Pfam" id="PF05175">
    <property type="entry name" value="MTS"/>
    <property type="match status" value="1"/>
</dbReference>
<feature type="transmembrane region" description="Helical" evidence="2">
    <location>
        <begin position="987"/>
        <end position="1011"/>
    </location>
</feature>
<dbReference type="Gene3D" id="3.50.50.60">
    <property type="entry name" value="FAD/NAD(P)-binding domain"/>
    <property type="match status" value="1"/>
</dbReference>
<keyword evidence="2" id="KW-0472">Membrane</keyword>
<keyword evidence="5" id="KW-1185">Reference proteome</keyword>
<proteinExistence type="predicted"/>
<feature type="transmembrane region" description="Helical" evidence="2">
    <location>
        <begin position="1142"/>
        <end position="1161"/>
    </location>
</feature>
<feature type="transmembrane region" description="Helical" evidence="2">
    <location>
        <begin position="1167"/>
        <end position="1195"/>
    </location>
</feature>
<dbReference type="NCBIfam" id="TIGR00537">
    <property type="entry name" value="hemK_rel_arch"/>
    <property type="match status" value="1"/>
</dbReference>
<dbReference type="InterPro" id="IPR004557">
    <property type="entry name" value="PrmC-related"/>
</dbReference>
<organism evidence="4 5">
    <name type="scientific">Chrysophaeum taylorii</name>
    <dbReference type="NCBI Taxonomy" id="2483200"/>
    <lineage>
        <taxon>Eukaryota</taxon>
        <taxon>Sar</taxon>
        <taxon>Stramenopiles</taxon>
        <taxon>Ochrophyta</taxon>
        <taxon>Pelagophyceae</taxon>
        <taxon>Pelagomonadales</taxon>
        <taxon>Pelagomonadaceae</taxon>
        <taxon>Chrysophaeum</taxon>
    </lineage>
</organism>
<dbReference type="Gene3D" id="3.90.660.10">
    <property type="match status" value="1"/>
</dbReference>
<dbReference type="InterPro" id="IPR029063">
    <property type="entry name" value="SAM-dependent_MTases_sf"/>
</dbReference>
<dbReference type="Gene3D" id="3.40.50.150">
    <property type="entry name" value="Vaccinia Virus protein VP39"/>
    <property type="match status" value="2"/>
</dbReference>
<dbReference type="Gene3D" id="1.10.405.10">
    <property type="entry name" value="Guanine Nucleotide Dissociation Inhibitor, domain 1"/>
    <property type="match status" value="1"/>
</dbReference>
<keyword evidence="2" id="KW-1133">Transmembrane helix</keyword>